<feature type="transmembrane region" description="Helical" evidence="2">
    <location>
        <begin position="92"/>
        <end position="120"/>
    </location>
</feature>
<dbReference type="RefSeq" id="WP_021986129.1">
    <property type="nucleotide sequence ID" value="NZ_CP060632.1"/>
</dbReference>
<feature type="region of interest" description="Disordered" evidence="1">
    <location>
        <begin position="1"/>
        <end position="83"/>
    </location>
</feature>
<evidence type="ECO:0000256" key="1">
    <source>
        <dbReference type="SAM" id="MobiDB-lite"/>
    </source>
</evidence>
<evidence type="ECO:0000313" key="3">
    <source>
        <dbReference type="EMBL" id="QNM00659.1"/>
    </source>
</evidence>
<sequence>MGRSGGGGGGFSSGGHGGGSHHGASFSGGGGSFRSSGSRGGGFGGGPRPHGPGPGPRPYDDYGPGPHYYHGGPGMPPPPPPRRRYYGGRTTYVYSNGSSGGAFVTIIMLMLVLIVFSFYMQFKGGYTGDTLSDNRISEYAEDQYNTIFSGREDGLLLVVDENDNGQFKYGVKANALMDTYINSMISAYQNNYNDDLGIQLKGMLEDTLEIMKQDGISKIKSDKAFDSHCYRDDLNWIDTKNNVVTGAQEFYDATGIQFYVMFVKTRTIAKATNHSAGVFKVLIIAAAVVIVVCILFSWWKKRTAQKNKEQEDLERTLKTPLETFGSTPMDDLKAKYDNQDNNQS</sequence>
<organism evidence="3 4">
    <name type="scientific">Wujia chipingensis</name>
    <dbReference type="NCBI Taxonomy" id="2763670"/>
    <lineage>
        <taxon>Bacteria</taxon>
        <taxon>Bacillati</taxon>
        <taxon>Bacillota</taxon>
        <taxon>Clostridia</taxon>
        <taxon>Lachnospirales</taxon>
        <taxon>Lachnospiraceae</taxon>
        <taxon>Wujia</taxon>
    </lineage>
</organism>
<keyword evidence="2" id="KW-0472">Membrane</keyword>
<dbReference type="KEGG" id="wcp:H9Q76_05130"/>
<keyword evidence="4" id="KW-1185">Reference proteome</keyword>
<feature type="compositionally biased region" description="Gly residues" evidence="1">
    <location>
        <begin position="1"/>
        <end position="48"/>
    </location>
</feature>
<name>A0A7G9FQ27_9FIRM</name>
<reference evidence="3 4" key="1">
    <citation type="submission" date="2020-08" db="EMBL/GenBank/DDBJ databases">
        <authorList>
            <person name="Liu C."/>
            <person name="Sun Q."/>
        </authorList>
    </citation>
    <scope>NUCLEOTIDE SEQUENCE [LARGE SCALE GENOMIC DNA]</scope>
    <source>
        <strain evidence="3 4">NSJ-4</strain>
    </source>
</reference>
<feature type="transmembrane region" description="Helical" evidence="2">
    <location>
        <begin position="277"/>
        <end position="299"/>
    </location>
</feature>
<feature type="region of interest" description="Disordered" evidence="1">
    <location>
        <begin position="317"/>
        <end position="344"/>
    </location>
</feature>
<evidence type="ECO:0000313" key="4">
    <source>
        <dbReference type="Proteomes" id="UP000515819"/>
    </source>
</evidence>
<accession>A0A7G9FQ27</accession>
<keyword evidence="2" id="KW-1133">Transmembrane helix</keyword>
<protein>
    <recommendedName>
        <fullName evidence="5">TPM domain-containing protein</fullName>
    </recommendedName>
</protein>
<feature type="compositionally biased region" description="Low complexity" evidence="1">
    <location>
        <begin position="61"/>
        <end position="70"/>
    </location>
</feature>
<evidence type="ECO:0000256" key="2">
    <source>
        <dbReference type="SAM" id="Phobius"/>
    </source>
</evidence>
<dbReference type="EMBL" id="CP060632">
    <property type="protein sequence ID" value="QNM00659.1"/>
    <property type="molecule type" value="Genomic_DNA"/>
</dbReference>
<gene>
    <name evidence="3" type="ORF">H9Q76_05130</name>
</gene>
<evidence type="ECO:0008006" key="5">
    <source>
        <dbReference type="Google" id="ProtNLM"/>
    </source>
</evidence>
<proteinExistence type="predicted"/>
<keyword evidence="2" id="KW-0812">Transmembrane</keyword>
<dbReference type="Proteomes" id="UP000515819">
    <property type="component" value="Chromosome"/>
</dbReference>
<dbReference type="AlphaFoldDB" id="A0A7G9FQ27"/>